<dbReference type="PANTHER" id="PTHR34448">
    <property type="entry name" value="AMINOPEPTIDASE"/>
    <property type="match status" value="1"/>
</dbReference>
<dbReference type="InterPro" id="IPR000787">
    <property type="entry name" value="Peptidase_M29"/>
</dbReference>
<feature type="non-terminal residue" evidence="2">
    <location>
        <position position="1"/>
    </location>
</feature>
<reference evidence="2" key="1">
    <citation type="journal article" date="2014" name="Front. Microbiol.">
        <title>High frequency of phylogenetically diverse reductive dehalogenase-homologous genes in deep subseafloor sedimentary metagenomes.</title>
        <authorList>
            <person name="Kawai M."/>
            <person name="Futagami T."/>
            <person name="Toyoda A."/>
            <person name="Takaki Y."/>
            <person name="Nishi S."/>
            <person name="Hori S."/>
            <person name="Arai W."/>
            <person name="Tsubouchi T."/>
            <person name="Morono Y."/>
            <person name="Uchiyama I."/>
            <person name="Ito T."/>
            <person name="Fujiyama A."/>
            <person name="Inagaki F."/>
            <person name="Takami H."/>
        </authorList>
    </citation>
    <scope>NUCLEOTIDE SEQUENCE</scope>
    <source>
        <strain evidence="2">Expedition CK06-06</strain>
    </source>
</reference>
<protein>
    <recommendedName>
        <fullName evidence="3">Aminopeptidase</fullName>
    </recommendedName>
</protein>
<gene>
    <name evidence="2" type="ORF">S03H2_65801</name>
</gene>
<dbReference type="InterPro" id="IPR052170">
    <property type="entry name" value="M29_Exopeptidase"/>
</dbReference>
<dbReference type="AlphaFoldDB" id="X1I2T1"/>
<dbReference type="GO" id="GO:0046872">
    <property type="term" value="F:metal ion binding"/>
    <property type="evidence" value="ECO:0007669"/>
    <property type="project" value="UniProtKB-KW"/>
</dbReference>
<dbReference type="PANTHER" id="PTHR34448:SF1">
    <property type="entry name" value="BLL6088 PROTEIN"/>
    <property type="match status" value="1"/>
</dbReference>
<dbReference type="Pfam" id="PF02073">
    <property type="entry name" value="Peptidase_M29"/>
    <property type="match status" value="1"/>
</dbReference>
<dbReference type="EMBL" id="BARU01042895">
    <property type="protein sequence ID" value="GAH76721.1"/>
    <property type="molecule type" value="Genomic_DNA"/>
</dbReference>
<dbReference type="GO" id="GO:0004177">
    <property type="term" value="F:aminopeptidase activity"/>
    <property type="evidence" value="ECO:0007669"/>
    <property type="project" value="InterPro"/>
</dbReference>
<dbReference type="SUPFAM" id="SSF144052">
    <property type="entry name" value="Thermophilic metalloprotease-like"/>
    <property type="match status" value="1"/>
</dbReference>
<evidence type="ECO:0000313" key="2">
    <source>
        <dbReference type="EMBL" id="GAH76721.1"/>
    </source>
</evidence>
<accession>X1I2T1</accession>
<dbReference type="GO" id="GO:0006508">
    <property type="term" value="P:proteolysis"/>
    <property type="evidence" value="ECO:0007669"/>
    <property type="project" value="InterPro"/>
</dbReference>
<sequence>YYWVESPSMDIHITPGEKRQWIGVSGHNIPSFELFISPDWRGTEGTYYANQPSFRSGNYVEKVTLHFKKGRVKSMSADKGEDYLYSTLNMDKGACQIGEFSLTDKRFSKINKFMASTLFDENFGGKQGNCHIAVGDSYSDTYDGDPSELTKELKEELGFNYSALHWDLVNTEKKLVTAHLKNGKTKVIYENGMFAY</sequence>
<keyword evidence="1" id="KW-0479">Metal-binding</keyword>
<proteinExistence type="predicted"/>
<organism evidence="2">
    <name type="scientific">marine sediment metagenome</name>
    <dbReference type="NCBI Taxonomy" id="412755"/>
    <lineage>
        <taxon>unclassified sequences</taxon>
        <taxon>metagenomes</taxon>
        <taxon>ecological metagenomes</taxon>
    </lineage>
</organism>
<evidence type="ECO:0008006" key="3">
    <source>
        <dbReference type="Google" id="ProtNLM"/>
    </source>
</evidence>
<name>X1I2T1_9ZZZZ</name>
<evidence type="ECO:0000256" key="1">
    <source>
        <dbReference type="ARBA" id="ARBA00022723"/>
    </source>
</evidence>
<comment type="caution">
    <text evidence="2">The sequence shown here is derived from an EMBL/GenBank/DDBJ whole genome shotgun (WGS) entry which is preliminary data.</text>
</comment>
<dbReference type="PRINTS" id="PR00919">
    <property type="entry name" value="THERMOPTASE"/>
</dbReference>